<evidence type="ECO:0000313" key="4">
    <source>
        <dbReference type="Proteomes" id="UP000228758"/>
    </source>
</evidence>
<comment type="caution">
    <text evidence="3">The sequence shown here is derived from an EMBL/GenBank/DDBJ whole genome shotgun (WGS) entry which is preliminary data.</text>
</comment>
<name>A0A2M9CF63_9MICO</name>
<dbReference type="AlphaFoldDB" id="A0A2M9CF63"/>
<evidence type="ECO:0000313" key="3">
    <source>
        <dbReference type="EMBL" id="PJJ70507.1"/>
    </source>
</evidence>
<evidence type="ECO:0000256" key="1">
    <source>
        <dbReference type="SAM" id="MobiDB-lite"/>
    </source>
</evidence>
<dbReference type="RefSeq" id="WP_100362921.1">
    <property type="nucleotide sequence ID" value="NZ_PGFF01000001.1"/>
</dbReference>
<organism evidence="3 4">
    <name type="scientific">Diaminobutyricimonas aerilata</name>
    <dbReference type="NCBI Taxonomy" id="1162967"/>
    <lineage>
        <taxon>Bacteria</taxon>
        <taxon>Bacillati</taxon>
        <taxon>Actinomycetota</taxon>
        <taxon>Actinomycetes</taxon>
        <taxon>Micrococcales</taxon>
        <taxon>Microbacteriaceae</taxon>
        <taxon>Diaminobutyricimonas</taxon>
    </lineage>
</organism>
<gene>
    <name evidence="3" type="ORF">CLV46_0029</name>
</gene>
<dbReference type="Pfam" id="PF14311">
    <property type="entry name" value="DUF4379"/>
    <property type="match status" value="1"/>
</dbReference>
<feature type="compositionally biased region" description="Low complexity" evidence="1">
    <location>
        <begin position="110"/>
        <end position="123"/>
    </location>
</feature>
<feature type="domain" description="Treble clef zinc finger" evidence="2">
    <location>
        <begin position="37"/>
        <end position="97"/>
    </location>
</feature>
<proteinExistence type="predicted"/>
<accession>A0A2M9CF63</accession>
<protein>
    <submittedName>
        <fullName evidence="3">Putative zinc ribbon protein</fullName>
    </submittedName>
</protein>
<reference evidence="3 4" key="1">
    <citation type="submission" date="2017-11" db="EMBL/GenBank/DDBJ databases">
        <title>Genomic Encyclopedia of Archaeal and Bacterial Type Strains, Phase II (KMG-II): From Individual Species to Whole Genera.</title>
        <authorList>
            <person name="Goeker M."/>
        </authorList>
    </citation>
    <scope>NUCLEOTIDE SEQUENCE [LARGE SCALE GENOMIC DNA]</scope>
    <source>
        <strain evidence="3 4">DSM 27393</strain>
    </source>
</reference>
<dbReference type="EMBL" id="PGFF01000001">
    <property type="protein sequence ID" value="PJJ70507.1"/>
    <property type="molecule type" value="Genomic_DNA"/>
</dbReference>
<dbReference type="Proteomes" id="UP000228758">
    <property type="component" value="Unassembled WGS sequence"/>
</dbReference>
<dbReference type="InterPro" id="IPR025487">
    <property type="entry name" value="DUF4379"/>
</dbReference>
<evidence type="ECO:0000259" key="2">
    <source>
        <dbReference type="Pfam" id="PF14311"/>
    </source>
</evidence>
<feature type="region of interest" description="Disordered" evidence="1">
    <location>
        <begin position="104"/>
        <end position="138"/>
    </location>
</feature>
<dbReference type="OrthoDB" id="5111079at2"/>
<keyword evidence="4" id="KW-1185">Reference proteome</keyword>
<sequence length="291" mass="32699">MPESIERWWERRRFSRGTETPYPIGTYRTEWASYPVLVRQYHPDLNHGITLTQIPPAAEVYLQWQCEAGHIFVATPSEQRDRPGRERRRSSWCPVCSEVARDRPVPARPAPAAAAPSATAAPPQKVRSRSTKTRPARELCTRTPALPVGEPFASTCAPRVASAAEADLRAGLEARLMGVSPLNAVRLARPFFDHLEAWPDVLLPELRVALEYDTTGRHGLEHVGRREAADRRKDRALRSAGWEVIRIRTGRLPKLGPHDLTVAGLSRATYAQLLDELRIIRGALFVDAYLR</sequence>